<dbReference type="Pfam" id="PF01494">
    <property type="entry name" value="FAD_binding_3"/>
    <property type="match status" value="1"/>
</dbReference>
<name>A0A3M9NCY9_9BACT</name>
<organism evidence="2 3">
    <name type="scientific">Hanamia caeni</name>
    <dbReference type="NCBI Taxonomy" id="2294116"/>
    <lineage>
        <taxon>Bacteria</taxon>
        <taxon>Pseudomonadati</taxon>
        <taxon>Bacteroidota</taxon>
        <taxon>Chitinophagia</taxon>
        <taxon>Chitinophagales</taxon>
        <taxon>Chitinophagaceae</taxon>
        <taxon>Hanamia</taxon>
    </lineage>
</organism>
<dbReference type="GO" id="GO:0071949">
    <property type="term" value="F:FAD binding"/>
    <property type="evidence" value="ECO:0007669"/>
    <property type="project" value="InterPro"/>
</dbReference>
<evidence type="ECO:0000259" key="1">
    <source>
        <dbReference type="Pfam" id="PF01494"/>
    </source>
</evidence>
<reference evidence="2 3" key="1">
    <citation type="submission" date="2018-11" db="EMBL/GenBank/DDBJ databases">
        <title>Draft genome sequence of Ferruginibacter sp. BO-59.</title>
        <authorList>
            <person name="Im W.T."/>
        </authorList>
    </citation>
    <scope>NUCLEOTIDE SEQUENCE [LARGE SCALE GENOMIC DNA]</scope>
    <source>
        <strain evidence="2 3">BO-59</strain>
    </source>
</reference>
<evidence type="ECO:0000313" key="3">
    <source>
        <dbReference type="Proteomes" id="UP000267223"/>
    </source>
</evidence>
<dbReference type="Proteomes" id="UP000267223">
    <property type="component" value="Unassembled WGS sequence"/>
</dbReference>
<feature type="domain" description="FAD-binding" evidence="1">
    <location>
        <begin position="8"/>
        <end position="323"/>
    </location>
</feature>
<dbReference type="RefSeq" id="WP_123120891.1">
    <property type="nucleotide sequence ID" value="NZ_RJJR01000009.1"/>
</dbReference>
<gene>
    <name evidence="2" type="ORF">EFY79_11615</name>
</gene>
<dbReference type="EMBL" id="RJJR01000009">
    <property type="protein sequence ID" value="RNI35611.1"/>
    <property type="molecule type" value="Genomic_DNA"/>
</dbReference>
<keyword evidence="3" id="KW-1185">Reference proteome</keyword>
<evidence type="ECO:0000313" key="2">
    <source>
        <dbReference type="EMBL" id="RNI35611.1"/>
    </source>
</evidence>
<comment type="caution">
    <text evidence="2">The sequence shown here is derived from an EMBL/GenBank/DDBJ whole genome shotgun (WGS) entry which is preliminary data.</text>
</comment>
<dbReference type="OrthoDB" id="9766816at2"/>
<dbReference type="PANTHER" id="PTHR46865">
    <property type="entry name" value="OXIDOREDUCTASE-RELATED"/>
    <property type="match status" value="1"/>
</dbReference>
<proteinExistence type="predicted"/>
<accession>A0A3M9NCY9</accession>
<dbReference type="InterPro" id="IPR002938">
    <property type="entry name" value="FAD-bd"/>
</dbReference>
<dbReference type="InterPro" id="IPR036188">
    <property type="entry name" value="FAD/NAD-bd_sf"/>
</dbReference>
<dbReference type="AlphaFoldDB" id="A0A3M9NCY9"/>
<dbReference type="PRINTS" id="PR00420">
    <property type="entry name" value="RNGMNOXGNASE"/>
</dbReference>
<dbReference type="Gene3D" id="3.30.9.10">
    <property type="entry name" value="D-Amino Acid Oxidase, subunit A, domain 2"/>
    <property type="match status" value="1"/>
</dbReference>
<sequence>MTKSMDNVNILISGAGIAGTTLAYWLKRFGFNPTIVEHAPKLREGGYAIDFWGAGFDVSERMGIVRDLDKADLGIIELSIVDANGKRKGGMNYQKLKKMMKGRAFTLLRGDLAKIIYNHLDKDIEIIFGDTIDKIEQHTDRVTVTLHNGGTRNFDLVIGADGLHSNVRNLVFGNEAQFEKYYGYYTSSFTIEDDIHNGKAFEMYNVPCKQAAVYSTNGNKTTTFFIFTSSQKLVYQHNNIEAQKQILRSEFQNAGWKCADLLSKIDTASDFYFDVVSQILMNNWSKNRVTLVGDACDCPSLLSGQGSTLAMVGAYILAGELKEAGGNHKVAFAQYENIFKPFIADKQRIAKNFAKSFVPKSNFGIWMRNLIVKLMFLPFFSKLFIKQFSDDKLKLKEY</sequence>
<dbReference type="InterPro" id="IPR051704">
    <property type="entry name" value="FAD_aromatic-hydroxylase"/>
</dbReference>
<dbReference type="PANTHER" id="PTHR46865:SF8">
    <property type="entry name" value="POSSIBLE OXIDOREDUCTASE"/>
    <property type="match status" value="1"/>
</dbReference>
<protein>
    <recommendedName>
        <fullName evidence="1">FAD-binding domain-containing protein</fullName>
    </recommendedName>
</protein>
<dbReference type="SUPFAM" id="SSF51905">
    <property type="entry name" value="FAD/NAD(P)-binding domain"/>
    <property type="match status" value="1"/>
</dbReference>
<dbReference type="Gene3D" id="3.50.50.60">
    <property type="entry name" value="FAD/NAD(P)-binding domain"/>
    <property type="match status" value="1"/>
</dbReference>